<proteinExistence type="predicted"/>
<evidence type="ECO:0000256" key="1">
    <source>
        <dbReference type="SAM" id="MobiDB-lite"/>
    </source>
</evidence>
<sequence length="457" mass="49626">MMDHQATIPPGLPRDHPIQSYWQDPPDAIADHRTSLDLPSQAYIVIVGSGISGATIAYNLLSADPTLNIVLLEARQAASGASGRNGGHTKTASYRSFTDNVKSVGTQDATRIAHLEYNCMVAIHDFIKTNNLDCDSKRCQTVDVFYDPVQWKAAQESVALMDELMGSSAPKHTFHTPAETSSQFLAQTPLGSLEYESGSLSAYKLTISILKLALSMNLNLQTNTPVNSIVKSPSTGEWQTTTPRGTISSKKLILATNGYTAHLYPPLQGVIVPLRGVVTAQRPGQNMPQQGLPTTFSFIYSTGFEYMITRPAGTTHEGDIIIGGGLPYAANNGVSEYGNTDDSAYDEGSASYLLDTTRQFFGSENWGSDHPEGHARKIWSGVMGFSADGYPFVGPVPGEQGLFLDVSFQGHGMVLCFLCARALADMVLGKDDGLHEWFPDAYRVTEERLRKKFTGRV</sequence>
<dbReference type="Gene3D" id="3.50.50.60">
    <property type="entry name" value="FAD/NAD(P)-binding domain"/>
    <property type="match status" value="1"/>
</dbReference>
<dbReference type="SUPFAM" id="SSF51905">
    <property type="entry name" value="FAD/NAD(P)-binding domain"/>
    <property type="match status" value="1"/>
</dbReference>
<evidence type="ECO:0000313" key="4">
    <source>
        <dbReference type="Proteomes" id="UP000054302"/>
    </source>
</evidence>
<protein>
    <recommendedName>
        <fullName evidence="2">FAD dependent oxidoreductase domain-containing protein</fullName>
    </recommendedName>
</protein>
<keyword evidence="4" id="KW-1185">Reference proteome</keyword>
<dbReference type="Gene3D" id="3.30.9.10">
    <property type="entry name" value="D-Amino Acid Oxidase, subunit A, domain 2"/>
    <property type="match status" value="1"/>
</dbReference>
<dbReference type="PANTHER" id="PTHR13847">
    <property type="entry name" value="SARCOSINE DEHYDROGENASE-RELATED"/>
    <property type="match status" value="1"/>
</dbReference>
<feature type="domain" description="FAD dependent oxidoreductase" evidence="2">
    <location>
        <begin position="44"/>
        <end position="426"/>
    </location>
</feature>
<gene>
    <name evidence="3" type="ORF">PV10_05936</name>
</gene>
<evidence type="ECO:0000313" key="3">
    <source>
        <dbReference type="EMBL" id="KIV91393.1"/>
    </source>
</evidence>
<evidence type="ECO:0000259" key="2">
    <source>
        <dbReference type="Pfam" id="PF01266"/>
    </source>
</evidence>
<accession>A0A0D1ZX50</accession>
<dbReference type="VEuPathDB" id="FungiDB:PV10_05936"/>
<dbReference type="EMBL" id="KN847523">
    <property type="protein sequence ID" value="KIV91393.1"/>
    <property type="molecule type" value="Genomic_DNA"/>
</dbReference>
<name>A0A0D1ZX50_EXOME</name>
<dbReference type="HOGENOM" id="CLU_022730_0_0_1"/>
<dbReference type="Pfam" id="PF01266">
    <property type="entry name" value="DAO"/>
    <property type="match status" value="1"/>
</dbReference>
<dbReference type="InterPro" id="IPR006076">
    <property type="entry name" value="FAD-dep_OxRdtase"/>
</dbReference>
<dbReference type="Proteomes" id="UP000054302">
    <property type="component" value="Unassembled WGS sequence"/>
</dbReference>
<dbReference type="PANTHER" id="PTHR13847:SF284">
    <property type="entry name" value="FAD DEPENDENT OXIDOREDUCTASE DOMAIN-CONTAINING PROTEIN"/>
    <property type="match status" value="1"/>
</dbReference>
<dbReference type="GeneID" id="27323781"/>
<dbReference type="OMA" id="FYGFGYS"/>
<dbReference type="AlphaFoldDB" id="A0A0D1ZX50"/>
<dbReference type="InterPro" id="IPR036188">
    <property type="entry name" value="FAD/NAD-bd_sf"/>
</dbReference>
<dbReference type="OrthoDB" id="429143at2759"/>
<feature type="region of interest" description="Disordered" evidence="1">
    <location>
        <begin position="1"/>
        <end position="26"/>
    </location>
</feature>
<dbReference type="GO" id="GO:0005737">
    <property type="term" value="C:cytoplasm"/>
    <property type="evidence" value="ECO:0007669"/>
    <property type="project" value="TreeGrafter"/>
</dbReference>
<organism evidence="3 4">
    <name type="scientific">Exophiala mesophila</name>
    <name type="common">Black yeast-like fungus</name>
    <dbReference type="NCBI Taxonomy" id="212818"/>
    <lineage>
        <taxon>Eukaryota</taxon>
        <taxon>Fungi</taxon>
        <taxon>Dikarya</taxon>
        <taxon>Ascomycota</taxon>
        <taxon>Pezizomycotina</taxon>
        <taxon>Eurotiomycetes</taxon>
        <taxon>Chaetothyriomycetidae</taxon>
        <taxon>Chaetothyriales</taxon>
        <taxon>Herpotrichiellaceae</taxon>
        <taxon>Exophiala</taxon>
    </lineage>
</organism>
<dbReference type="STRING" id="212818.A0A0D1ZX50"/>
<reference evidence="3 4" key="1">
    <citation type="submission" date="2015-01" db="EMBL/GenBank/DDBJ databases">
        <title>The Genome Sequence of Exophiala mesophila CBS40295.</title>
        <authorList>
            <consortium name="The Broad Institute Genomics Platform"/>
            <person name="Cuomo C."/>
            <person name="de Hoog S."/>
            <person name="Gorbushina A."/>
            <person name="Stielow B."/>
            <person name="Teixiera M."/>
            <person name="Abouelleil A."/>
            <person name="Chapman S.B."/>
            <person name="Priest M."/>
            <person name="Young S.K."/>
            <person name="Wortman J."/>
            <person name="Nusbaum C."/>
            <person name="Birren B."/>
        </authorList>
    </citation>
    <scope>NUCLEOTIDE SEQUENCE [LARGE SCALE GENOMIC DNA]</scope>
    <source>
        <strain evidence="3 4">CBS 40295</strain>
    </source>
</reference>
<dbReference type="RefSeq" id="XP_016222967.1">
    <property type="nucleotide sequence ID" value="XM_016370674.1"/>
</dbReference>